<dbReference type="GeneTree" id="ENSGT00940000164566"/>
<dbReference type="Pfam" id="PF01556">
    <property type="entry name" value="DnaJ_C"/>
    <property type="match status" value="1"/>
</dbReference>
<dbReference type="InterPro" id="IPR036869">
    <property type="entry name" value="J_dom_sf"/>
</dbReference>
<dbReference type="InterPro" id="IPR008971">
    <property type="entry name" value="HSP40/DnaJ_pept-bd"/>
</dbReference>
<evidence type="ECO:0000313" key="3">
    <source>
        <dbReference type="Ensembl" id="ENSPNYP00000005311.1"/>
    </source>
</evidence>
<dbReference type="PRINTS" id="PR00625">
    <property type="entry name" value="JDOMAIN"/>
</dbReference>
<dbReference type="PANTHER" id="PTHR24078">
    <property type="entry name" value="DNAJ HOMOLOG SUBFAMILY C MEMBER"/>
    <property type="match status" value="1"/>
</dbReference>
<dbReference type="GO" id="GO:0005829">
    <property type="term" value="C:cytosol"/>
    <property type="evidence" value="ECO:0007669"/>
    <property type="project" value="TreeGrafter"/>
</dbReference>
<dbReference type="FunFam" id="2.60.260.20:FF:000007">
    <property type="entry name" value="dnaJ homolog subfamily B member 5"/>
    <property type="match status" value="1"/>
</dbReference>
<dbReference type="GO" id="GO:0003714">
    <property type="term" value="F:transcription corepressor activity"/>
    <property type="evidence" value="ECO:0007669"/>
    <property type="project" value="TreeGrafter"/>
</dbReference>
<dbReference type="PROSITE" id="PS50076">
    <property type="entry name" value="DNAJ_2"/>
    <property type="match status" value="1"/>
</dbReference>
<dbReference type="Gene3D" id="1.10.287.110">
    <property type="entry name" value="DnaJ domain"/>
    <property type="match status" value="1"/>
</dbReference>
<protein>
    <submittedName>
        <fullName evidence="3">DnaJ heat shock protein family (Hsp40) member B1</fullName>
    </submittedName>
</protein>
<sequence length="296" mass="32981">MGKDYYEILGIKKGASEDDIKKAYRKQALRYHPDKNKSPGAEEKFKEIAEAYDVLSDPKKKDIYDRFGEEGLKGGGPTGGGGGGPGTFSYTFQGDPHAIFAEFFGGRNPFEQFFGGRNGVHDLRVTLEEVLSGCTKKMKISRKRLNPDGRTLRKEEKILEVQIKKGWKEGTKITFPKEGDETPTNIPADIAFVLKDKPHPVFKRDGSDIIYTAKISLRDALCGCTVNAPTVDGRTVTVSSTDIVHPGMKRRISGEGLPYPKRPDRRGDLIVEYEVRFPERLTQSARDTIAQVLPRS</sequence>
<accession>A0A3B4F7U6</accession>
<dbReference type="Gene3D" id="2.60.260.20">
    <property type="entry name" value="Urease metallochaperone UreE, N-terminal domain"/>
    <property type="match status" value="2"/>
</dbReference>
<dbReference type="InterPro" id="IPR001623">
    <property type="entry name" value="DnaJ_domain"/>
</dbReference>
<dbReference type="GO" id="GO:0030544">
    <property type="term" value="F:Hsp70 protein binding"/>
    <property type="evidence" value="ECO:0007669"/>
    <property type="project" value="TreeGrafter"/>
</dbReference>
<keyword evidence="1" id="KW-0143">Chaperone</keyword>
<dbReference type="FunFam" id="1.10.287.110:FF:000005">
    <property type="entry name" value="DnaJ (Hsp40) homolog, subfamily B, member 4"/>
    <property type="match status" value="1"/>
</dbReference>
<dbReference type="InterPro" id="IPR051339">
    <property type="entry name" value="DnaJ_subfamily_B"/>
</dbReference>
<dbReference type="Ensembl" id="ENSPNYT00000005451.1">
    <property type="protein sequence ID" value="ENSPNYP00000005311.1"/>
    <property type="gene ID" value="ENSPNYG00000004121.1"/>
</dbReference>
<dbReference type="AlphaFoldDB" id="A0A3B4F7U6"/>
<dbReference type="InterPro" id="IPR002939">
    <property type="entry name" value="DnaJ_C"/>
</dbReference>
<name>A0A3B4F7U6_9CICH</name>
<evidence type="ECO:0000259" key="2">
    <source>
        <dbReference type="PROSITE" id="PS50076"/>
    </source>
</evidence>
<dbReference type="PANTHER" id="PTHR24078:SF568">
    <property type="entry name" value="DNAJ HOMOLOG SUBFAMILY B MEMBER 1"/>
    <property type="match status" value="1"/>
</dbReference>
<dbReference type="SMART" id="SM00271">
    <property type="entry name" value="DnaJ"/>
    <property type="match status" value="1"/>
</dbReference>
<organism evidence="3">
    <name type="scientific">Pundamilia nyererei</name>
    <dbReference type="NCBI Taxonomy" id="303518"/>
    <lineage>
        <taxon>Eukaryota</taxon>
        <taxon>Metazoa</taxon>
        <taxon>Chordata</taxon>
        <taxon>Craniata</taxon>
        <taxon>Vertebrata</taxon>
        <taxon>Euteleostomi</taxon>
        <taxon>Actinopterygii</taxon>
        <taxon>Neopterygii</taxon>
        <taxon>Teleostei</taxon>
        <taxon>Neoteleostei</taxon>
        <taxon>Acanthomorphata</taxon>
        <taxon>Ovalentaria</taxon>
        <taxon>Cichlomorphae</taxon>
        <taxon>Cichliformes</taxon>
        <taxon>Cichlidae</taxon>
        <taxon>African cichlids</taxon>
        <taxon>Pseudocrenilabrinae</taxon>
        <taxon>Haplochromini</taxon>
        <taxon>Pundamilia</taxon>
    </lineage>
</organism>
<dbReference type="CDD" id="cd10747">
    <property type="entry name" value="DnaJ_C"/>
    <property type="match status" value="1"/>
</dbReference>
<dbReference type="InterPro" id="IPR018253">
    <property type="entry name" value="DnaJ_domain_CS"/>
</dbReference>
<feature type="domain" description="J" evidence="2">
    <location>
        <begin position="4"/>
        <end position="68"/>
    </location>
</feature>
<dbReference type="FunFam" id="2.60.260.20:FF:000002">
    <property type="entry name" value="Dnaj homolog subfamily b member"/>
    <property type="match status" value="1"/>
</dbReference>
<dbReference type="GO" id="GO:0006457">
    <property type="term" value="P:protein folding"/>
    <property type="evidence" value="ECO:0007669"/>
    <property type="project" value="InterPro"/>
</dbReference>
<proteinExistence type="predicted"/>
<dbReference type="SUPFAM" id="SSF49493">
    <property type="entry name" value="HSP40/DnaJ peptide-binding domain"/>
    <property type="match status" value="2"/>
</dbReference>
<dbReference type="Pfam" id="PF00226">
    <property type="entry name" value="DnaJ"/>
    <property type="match status" value="1"/>
</dbReference>
<dbReference type="CDD" id="cd06257">
    <property type="entry name" value="DnaJ"/>
    <property type="match status" value="1"/>
</dbReference>
<reference evidence="3" key="1">
    <citation type="submission" date="2023-09" db="UniProtKB">
        <authorList>
            <consortium name="Ensembl"/>
        </authorList>
    </citation>
    <scope>IDENTIFICATION</scope>
</reference>
<dbReference type="SUPFAM" id="SSF46565">
    <property type="entry name" value="Chaperone J-domain"/>
    <property type="match status" value="1"/>
</dbReference>
<dbReference type="GO" id="GO:0051082">
    <property type="term" value="F:unfolded protein binding"/>
    <property type="evidence" value="ECO:0007669"/>
    <property type="project" value="InterPro"/>
</dbReference>
<evidence type="ECO:0000256" key="1">
    <source>
        <dbReference type="ARBA" id="ARBA00023186"/>
    </source>
</evidence>
<dbReference type="PROSITE" id="PS00636">
    <property type="entry name" value="DNAJ_1"/>
    <property type="match status" value="1"/>
</dbReference>
<dbReference type="GO" id="GO:0000122">
    <property type="term" value="P:negative regulation of transcription by RNA polymerase II"/>
    <property type="evidence" value="ECO:0007669"/>
    <property type="project" value="TreeGrafter"/>
</dbReference>